<dbReference type="InterPro" id="IPR000157">
    <property type="entry name" value="TIR_dom"/>
</dbReference>
<dbReference type="SMART" id="SM00185">
    <property type="entry name" value="ARM"/>
    <property type="match status" value="1"/>
</dbReference>
<dbReference type="EMBL" id="JAEAOA010001680">
    <property type="protein sequence ID" value="KAK3586597.1"/>
    <property type="molecule type" value="Genomic_DNA"/>
</dbReference>
<reference evidence="3" key="1">
    <citation type="journal article" date="2021" name="Genome Biol. Evol.">
        <title>A High-Quality Reference Genome for a Parasitic Bivalve with Doubly Uniparental Inheritance (Bivalvia: Unionida).</title>
        <authorList>
            <person name="Smith C.H."/>
        </authorList>
    </citation>
    <scope>NUCLEOTIDE SEQUENCE</scope>
    <source>
        <strain evidence="3">CHS0354</strain>
    </source>
</reference>
<feature type="domain" description="TIR" evidence="2">
    <location>
        <begin position="523"/>
        <end position="682"/>
    </location>
</feature>
<organism evidence="3 4">
    <name type="scientific">Potamilus streckersoni</name>
    <dbReference type="NCBI Taxonomy" id="2493646"/>
    <lineage>
        <taxon>Eukaryota</taxon>
        <taxon>Metazoa</taxon>
        <taxon>Spiralia</taxon>
        <taxon>Lophotrochozoa</taxon>
        <taxon>Mollusca</taxon>
        <taxon>Bivalvia</taxon>
        <taxon>Autobranchia</taxon>
        <taxon>Heteroconchia</taxon>
        <taxon>Palaeoheterodonta</taxon>
        <taxon>Unionida</taxon>
        <taxon>Unionoidea</taxon>
        <taxon>Unionidae</taxon>
        <taxon>Ambleminae</taxon>
        <taxon>Lampsilini</taxon>
        <taxon>Potamilus</taxon>
    </lineage>
</organism>
<reference evidence="3" key="2">
    <citation type="journal article" date="2021" name="Genome Biol. Evol.">
        <title>Developing a high-quality reference genome for a parasitic bivalve with doubly uniparental inheritance (Bivalvia: Unionida).</title>
        <authorList>
            <person name="Smith C.H."/>
        </authorList>
    </citation>
    <scope>NUCLEOTIDE SEQUENCE</scope>
    <source>
        <strain evidence="3">CHS0354</strain>
        <tissue evidence="3">Mantle</tissue>
    </source>
</reference>
<dbReference type="Gene3D" id="3.40.50.10140">
    <property type="entry name" value="Toll/interleukin-1 receptor homology (TIR) domain"/>
    <property type="match status" value="1"/>
</dbReference>
<evidence type="ECO:0000313" key="4">
    <source>
        <dbReference type="Proteomes" id="UP001195483"/>
    </source>
</evidence>
<gene>
    <name evidence="3" type="ORF">CHS0354_027738</name>
</gene>
<dbReference type="PANTHER" id="PTHR46270:SF2">
    <property type="entry name" value="TIR DOMAIN-CONTAINING PROTEIN"/>
    <property type="match status" value="1"/>
</dbReference>
<dbReference type="AlphaFoldDB" id="A0AAE0S725"/>
<dbReference type="GO" id="GO:0007165">
    <property type="term" value="P:signal transduction"/>
    <property type="evidence" value="ECO:0007669"/>
    <property type="project" value="InterPro"/>
</dbReference>
<dbReference type="InterPro" id="IPR035897">
    <property type="entry name" value="Toll_tir_struct_dom_sf"/>
</dbReference>
<name>A0AAE0S725_9BIVA</name>
<dbReference type="InterPro" id="IPR011989">
    <property type="entry name" value="ARM-like"/>
</dbReference>
<dbReference type="Proteomes" id="UP001195483">
    <property type="component" value="Unassembled WGS sequence"/>
</dbReference>
<dbReference type="PANTHER" id="PTHR46270">
    <property type="entry name" value="ARMADILLO-TYPE FOLD-RELATED"/>
    <property type="match status" value="1"/>
</dbReference>
<dbReference type="Gene3D" id="1.25.10.10">
    <property type="entry name" value="Leucine-rich Repeat Variant"/>
    <property type="match status" value="1"/>
</dbReference>
<evidence type="ECO:0000313" key="3">
    <source>
        <dbReference type="EMBL" id="KAK3586597.1"/>
    </source>
</evidence>
<evidence type="ECO:0000256" key="1">
    <source>
        <dbReference type="SAM" id="MobiDB-lite"/>
    </source>
</evidence>
<feature type="compositionally biased region" description="Polar residues" evidence="1">
    <location>
        <begin position="87"/>
        <end position="99"/>
    </location>
</feature>
<feature type="region of interest" description="Disordered" evidence="1">
    <location>
        <begin position="55"/>
        <end position="117"/>
    </location>
</feature>
<dbReference type="SUPFAM" id="SSF48371">
    <property type="entry name" value="ARM repeat"/>
    <property type="match status" value="1"/>
</dbReference>
<protein>
    <recommendedName>
        <fullName evidence="2">TIR domain-containing protein</fullName>
    </recommendedName>
</protein>
<keyword evidence="4" id="KW-1185">Reference proteome</keyword>
<dbReference type="InterPro" id="IPR000225">
    <property type="entry name" value="Armadillo"/>
</dbReference>
<proteinExistence type="predicted"/>
<evidence type="ECO:0000259" key="2">
    <source>
        <dbReference type="Pfam" id="PF13676"/>
    </source>
</evidence>
<sequence>MLDTSTFCFVFQNSDIEQFKFPACKFLGSQIAKQFEKFFESVVVSISCHPDIKKQMKSHSRAAKSSLKMSSDPKQKQQSRKKPTIFSHISQGMSTSSVCTKDGQMKDANEPLQGKKNEKKEWTVKEIQSRKNILFRFLNNEINYMHCHLSSDQEQEEGKDILRQHIEFFFAFYYTIERIGPLPFVVLNKYRREAGQQLSKSKSVAVICKVVLDEWKKCSKRQETNAIKPPSQLMLTALSILLNLSDSSPEVTYDIVGEPNFLITLKDILTSYFHERTQGEEMSKGENEMIGTSLSIIQNLSTVDENISPLREHGIVAVVNVYLDSKTMLDRFKSLGILANIIDEKESEILHGKDDLLRMFLETLKTALQTPSHRCLVDLEDYSAWECTLTIQHLARNHANKKLLVEMGCLPHLVELAKIGIVEETRVAVGAIWLLAFDKDNQKKIMEDEELNIIDVLFNIKETSKDKESKDRADETLWLIREELERNEKYKNKVSLYSNRNKVQADVKGGFFTGAADNMNGRIMISYNRVHRMELIQIKDKLKENGYSVWMNIDDMFGSVTQAMADAVEFADVVLICMSNAYKNSVDCKHFSSRKRHCQCGRKFYFVAVFRRSLECVTYAHYCKENLYILEADYAYQLRKKIVPLKMEEDFVPNGWLGLIVAGKKNYDVSGKYEFEAKLNDLLKELASQLQTAVSEAGNHAMHLPQQWSVIPGLADDGEIVSHQRPNVCQRGTDNHCGVRACGLDTRACGLDTSSQLLQSDLKKTHDADSTSHHLFCEQAHF</sequence>
<reference evidence="3" key="3">
    <citation type="submission" date="2023-05" db="EMBL/GenBank/DDBJ databases">
        <authorList>
            <person name="Smith C.H."/>
        </authorList>
    </citation>
    <scope>NUCLEOTIDE SEQUENCE</scope>
    <source>
        <strain evidence="3">CHS0354</strain>
        <tissue evidence="3">Mantle</tissue>
    </source>
</reference>
<dbReference type="InterPro" id="IPR016024">
    <property type="entry name" value="ARM-type_fold"/>
</dbReference>
<dbReference type="SUPFAM" id="SSF52200">
    <property type="entry name" value="Toll/Interleukin receptor TIR domain"/>
    <property type="match status" value="1"/>
</dbReference>
<accession>A0AAE0S725</accession>
<comment type="caution">
    <text evidence="3">The sequence shown here is derived from an EMBL/GenBank/DDBJ whole genome shotgun (WGS) entry which is preliminary data.</text>
</comment>
<dbReference type="Pfam" id="PF13676">
    <property type="entry name" value="TIR_2"/>
    <property type="match status" value="1"/>
</dbReference>
<feature type="compositionally biased region" description="Basic and acidic residues" evidence="1">
    <location>
        <begin position="103"/>
        <end position="117"/>
    </location>
</feature>